<feature type="region of interest" description="Disordered" evidence="8">
    <location>
        <begin position="1"/>
        <end position="49"/>
    </location>
</feature>
<organism evidence="11 12">
    <name type="scientific">Septoria linicola</name>
    <dbReference type="NCBI Taxonomy" id="215465"/>
    <lineage>
        <taxon>Eukaryota</taxon>
        <taxon>Fungi</taxon>
        <taxon>Dikarya</taxon>
        <taxon>Ascomycota</taxon>
        <taxon>Pezizomycotina</taxon>
        <taxon>Dothideomycetes</taxon>
        <taxon>Dothideomycetidae</taxon>
        <taxon>Mycosphaerellales</taxon>
        <taxon>Mycosphaerellaceae</taxon>
        <taxon>Septoria</taxon>
    </lineage>
</organism>
<dbReference type="GO" id="GO:0016787">
    <property type="term" value="F:hydrolase activity"/>
    <property type="evidence" value="ECO:0007669"/>
    <property type="project" value="UniProtKB-KW"/>
</dbReference>
<evidence type="ECO:0000256" key="8">
    <source>
        <dbReference type="SAM" id="MobiDB-lite"/>
    </source>
</evidence>
<dbReference type="EC" id="5.6.2.4" evidence="7"/>
<dbReference type="InterPro" id="IPR014001">
    <property type="entry name" value="Helicase_ATP-bd"/>
</dbReference>
<dbReference type="PANTHER" id="PTHR13710:SF120">
    <property type="entry name" value="BIFUNCTIONAL 3'-5' EXONUCLEASE_ATP-DEPENDENT HELICASE WRN"/>
    <property type="match status" value="1"/>
</dbReference>
<evidence type="ECO:0000313" key="12">
    <source>
        <dbReference type="Proteomes" id="UP001056384"/>
    </source>
</evidence>
<dbReference type="Gene3D" id="3.40.50.300">
    <property type="entry name" value="P-loop containing nucleotide triphosphate hydrolases"/>
    <property type="match status" value="2"/>
</dbReference>
<accession>A0A9Q9B362</accession>
<dbReference type="CDD" id="cd18018">
    <property type="entry name" value="DEXHc_RecQ4-like"/>
    <property type="match status" value="1"/>
</dbReference>
<feature type="compositionally biased region" description="Acidic residues" evidence="8">
    <location>
        <begin position="1"/>
        <end position="17"/>
    </location>
</feature>
<proteinExistence type="inferred from homology"/>
<dbReference type="GO" id="GO:0009378">
    <property type="term" value="F:four-way junction helicase activity"/>
    <property type="evidence" value="ECO:0007669"/>
    <property type="project" value="TreeGrafter"/>
</dbReference>
<dbReference type="GO" id="GO:0005524">
    <property type="term" value="F:ATP binding"/>
    <property type="evidence" value="ECO:0007669"/>
    <property type="project" value="UniProtKB-KW"/>
</dbReference>
<protein>
    <recommendedName>
        <fullName evidence="7">DNA 3'-5' helicase</fullName>
        <ecNumber evidence="7">5.6.2.4</ecNumber>
    </recommendedName>
</protein>
<evidence type="ECO:0000256" key="4">
    <source>
        <dbReference type="ARBA" id="ARBA00022806"/>
    </source>
</evidence>
<dbReference type="SMART" id="SM00487">
    <property type="entry name" value="DEXDc"/>
    <property type="match status" value="1"/>
</dbReference>
<evidence type="ECO:0000256" key="2">
    <source>
        <dbReference type="ARBA" id="ARBA00022741"/>
    </source>
</evidence>
<evidence type="ECO:0000256" key="1">
    <source>
        <dbReference type="ARBA" id="ARBA00005446"/>
    </source>
</evidence>
<dbReference type="InterPro" id="IPR001650">
    <property type="entry name" value="Helicase_C-like"/>
</dbReference>
<keyword evidence="2" id="KW-0547">Nucleotide-binding</keyword>
<evidence type="ECO:0000313" key="11">
    <source>
        <dbReference type="EMBL" id="USW56391.1"/>
    </source>
</evidence>
<dbReference type="GO" id="GO:0005634">
    <property type="term" value="C:nucleus"/>
    <property type="evidence" value="ECO:0007669"/>
    <property type="project" value="UniProtKB-SubCell"/>
</dbReference>
<keyword evidence="12" id="KW-1185">Reference proteome</keyword>
<comment type="catalytic activity">
    <reaction evidence="6">
        <text>Couples ATP hydrolysis with the unwinding of duplex DNA by translocating in the 3'-5' direction.</text>
        <dbReference type="EC" id="5.6.2.4"/>
    </reaction>
</comment>
<dbReference type="AlphaFoldDB" id="A0A9Q9B362"/>
<dbReference type="EMBL" id="CP099425">
    <property type="protein sequence ID" value="USW56391.1"/>
    <property type="molecule type" value="Genomic_DNA"/>
</dbReference>
<evidence type="ECO:0000259" key="9">
    <source>
        <dbReference type="PROSITE" id="PS51192"/>
    </source>
</evidence>
<name>A0A9Q9B362_9PEZI</name>
<dbReference type="GO" id="GO:0005694">
    <property type="term" value="C:chromosome"/>
    <property type="evidence" value="ECO:0007669"/>
    <property type="project" value="TreeGrafter"/>
</dbReference>
<sequence length="718" mass="79992">MASDDNEFDLSSGDEADLLGLDENTAPSTKRKREEDNANSLKRARSAEQPSASAIEVANQVVNEHFKIPSFRLKQEAAIARLLDGKSAVVVFPTGGGKSLCYQVPALCFKEMDRRAGIRQGYAEGGITLVVSPLIALMKDQVDALHRKGISAAVLDSTKSKEEYLQTVDAMRNGTLDILYCAPERLNNEGFVSSMANVKGGVRLLAVDEAHCISEWGHAFRPDYLKVARFAREIQAERVVCLTATATPTVASDVCKAFDIDQHGLFRTSTYRSNLKLKAMSFQTKNESYPVLESLLKKHPGSTIIYVTTQKQTEELAVRLRQRKFKAEAFHAGMKAEDKTAIQEKFMASSELIIVATIAFGMGIDKADIRNVFHYDIPRSLEGYSQEIGRAGRDGLDSHCVLFLCAEDLHLRESFARGDLPSKSSVFALLHSIFSITASKDPQPTIEASSYTLSKEFDIKMTTLGNIYAQLELQFGLLRATTPKYTKYRYKIKQSTARDKTPAANAIHASARTAKTWTDIDVEIAARKSGVPRADVVRKLNNWNDNRLIELEPSGVINVFRVMKGWPPSPAEAMRLTDALYKDLELREQQDLGRMKQVMDLITGDTCFARVLTTHFGDTLPNNAQECGHCTWCETKTSVPRVSMPKKFWDPAAFDKVLDVVEARDDPRYLARIAFGIHSPRVTVDKLGKNPVFGSMEDHDFMTLLKAFEKVCDEWDGD</sequence>
<evidence type="ECO:0000256" key="5">
    <source>
        <dbReference type="ARBA" id="ARBA00022840"/>
    </source>
</evidence>
<dbReference type="Gene3D" id="1.10.10.10">
    <property type="entry name" value="Winged helix-like DNA-binding domain superfamily/Winged helix DNA-binding domain"/>
    <property type="match status" value="1"/>
</dbReference>
<dbReference type="PROSITE" id="PS51192">
    <property type="entry name" value="HELICASE_ATP_BIND_1"/>
    <property type="match status" value="1"/>
</dbReference>
<dbReference type="GO" id="GO:0003676">
    <property type="term" value="F:nucleic acid binding"/>
    <property type="evidence" value="ECO:0007669"/>
    <property type="project" value="InterPro"/>
</dbReference>
<evidence type="ECO:0000256" key="3">
    <source>
        <dbReference type="ARBA" id="ARBA00022801"/>
    </source>
</evidence>
<dbReference type="InterPro" id="IPR036388">
    <property type="entry name" value="WH-like_DNA-bd_sf"/>
</dbReference>
<dbReference type="InterPro" id="IPR027417">
    <property type="entry name" value="P-loop_NTPase"/>
</dbReference>
<gene>
    <name evidence="11" type="ORF">Slin15195_G097100</name>
</gene>
<dbReference type="GO" id="GO:0000724">
    <property type="term" value="P:double-strand break repair via homologous recombination"/>
    <property type="evidence" value="ECO:0007669"/>
    <property type="project" value="TreeGrafter"/>
</dbReference>
<dbReference type="SUPFAM" id="SSF52540">
    <property type="entry name" value="P-loop containing nucleoside triphosphate hydrolases"/>
    <property type="match status" value="1"/>
</dbReference>
<dbReference type="Pfam" id="PF00271">
    <property type="entry name" value="Helicase_C"/>
    <property type="match status" value="1"/>
</dbReference>
<dbReference type="InterPro" id="IPR004589">
    <property type="entry name" value="DNA_helicase_ATP-dep_RecQ"/>
</dbReference>
<dbReference type="PROSITE" id="PS51194">
    <property type="entry name" value="HELICASE_CTER"/>
    <property type="match status" value="1"/>
</dbReference>
<dbReference type="NCBIfam" id="TIGR00614">
    <property type="entry name" value="recQ_fam"/>
    <property type="match status" value="1"/>
</dbReference>
<dbReference type="SMART" id="SM00490">
    <property type="entry name" value="HELICc"/>
    <property type="match status" value="1"/>
</dbReference>
<feature type="domain" description="Helicase ATP-binding" evidence="9">
    <location>
        <begin position="79"/>
        <end position="264"/>
    </location>
</feature>
<comment type="similarity">
    <text evidence="1">Belongs to the helicase family. RecQ subfamily.</text>
</comment>
<dbReference type="Pfam" id="PF00270">
    <property type="entry name" value="DEAD"/>
    <property type="match status" value="1"/>
</dbReference>
<evidence type="ECO:0000256" key="6">
    <source>
        <dbReference type="ARBA" id="ARBA00034617"/>
    </source>
</evidence>
<keyword evidence="5" id="KW-0067">ATP-binding</keyword>
<keyword evidence="3 11" id="KW-0378">Hydrolase</keyword>
<dbReference type="PANTHER" id="PTHR13710">
    <property type="entry name" value="DNA HELICASE RECQ FAMILY MEMBER"/>
    <property type="match status" value="1"/>
</dbReference>
<dbReference type="GO" id="GO:0043138">
    <property type="term" value="F:3'-5' DNA helicase activity"/>
    <property type="evidence" value="ECO:0007669"/>
    <property type="project" value="UniProtKB-EC"/>
</dbReference>
<dbReference type="Proteomes" id="UP001056384">
    <property type="component" value="Chromosome 8"/>
</dbReference>
<keyword evidence="4 11" id="KW-0347">Helicase</keyword>
<dbReference type="GO" id="GO:0005737">
    <property type="term" value="C:cytoplasm"/>
    <property type="evidence" value="ECO:0007669"/>
    <property type="project" value="TreeGrafter"/>
</dbReference>
<feature type="domain" description="Helicase C-terminal" evidence="10">
    <location>
        <begin position="291"/>
        <end position="433"/>
    </location>
</feature>
<evidence type="ECO:0000256" key="7">
    <source>
        <dbReference type="ARBA" id="ARBA00034808"/>
    </source>
</evidence>
<dbReference type="InterPro" id="IPR011545">
    <property type="entry name" value="DEAD/DEAH_box_helicase_dom"/>
</dbReference>
<reference evidence="11" key="1">
    <citation type="submission" date="2022-06" db="EMBL/GenBank/DDBJ databases">
        <title>Complete genome sequences of two strains of the flax pathogen Septoria linicola.</title>
        <authorList>
            <person name="Lapalu N."/>
            <person name="Simon A."/>
            <person name="Demenou B."/>
            <person name="Paumier D."/>
            <person name="Guillot M.-P."/>
            <person name="Gout L."/>
            <person name="Valade R."/>
        </authorList>
    </citation>
    <scope>NUCLEOTIDE SEQUENCE</scope>
    <source>
        <strain evidence="11">SE15195</strain>
    </source>
</reference>
<evidence type="ECO:0000259" key="10">
    <source>
        <dbReference type="PROSITE" id="PS51194"/>
    </source>
</evidence>